<dbReference type="Proteomes" id="UP000217790">
    <property type="component" value="Unassembled WGS sequence"/>
</dbReference>
<proteinExistence type="predicted"/>
<reference evidence="2" key="1">
    <citation type="journal article" date="2017" name="Nat. Ecol. Evol.">
        <title>Genome expansion and lineage-specific genetic innovations in the forest pathogenic fungi Armillaria.</title>
        <authorList>
            <person name="Sipos G."/>
            <person name="Prasanna A.N."/>
            <person name="Walter M.C."/>
            <person name="O'Connor E."/>
            <person name="Balint B."/>
            <person name="Krizsan K."/>
            <person name="Kiss B."/>
            <person name="Hess J."/>
            <person name="Varga T."/>
            <person name="Slot J."/>
            <person name="Riley R."/>
            <person name="Boka B."/>
            <person name="Rigling D."/>
            <person name="Barry K."/>
            <person name="Lee J."/>
            <person name="Mihaltcheva S."/>
            <person name="LaButti K."/>
            <person name="Lipzen A."/>
            <person name="Waldron R."/>
            <person name="Moloney N.M."/>
            <person name="Sperisen C."/>
            <person name="Kredics L."/>
            <person name="Vagvoelgyi C."/>
            <person name="Patrignani A."/>
            <person name="Fitzpatrick D."/>
            <person name="Nagy I."/>
            <person name="Doyle S."/>
            <person name="Anderson J.B."/>
            <person name="Grigoriev I.V."/>
            <person name="Gueldener U."/>
            <person name="Muensterkoetter M."/>
            <person name="Nagy L.G."/>
        </authorList>
    </citation>
    <scope>NUCLEOTIDE SEQUENCE [LARGE SCALE GENOMIC DNA]</scope>
    <source>
        <strain evidence="2">Ar21-2</strain>
    </source>
</reference>
<organism evidence="1 2">
    <name type="scientific">Armillaria gallica</name>
    <name type="common">Bulbous honey fungus</name>
    <name type="synonym">Armillaria bulbosa</name>
    <dbReference type="NCBI Taxonomy" id="47427"/>
    <lineage>
        <taxon>Eukaryota</taxon>
        <taxon>Fungi</taxon>
        <taxon>Dikarya</taxon>
        <taxon>Basidiomycota</taxon>
        <taxon>Agaricomycotina</taxon>
        <taxon>Agaricomycetes</taxon>
        <taxon>Agaricomycetidae</taxon>
        <taxon>Agaricales</taxon>
        <taxon>Marasmiineae</taxon>
        <taxon>Physalacriaceae</taxon>
        <taxon>Armillaria</taxon>
    </lineage>
</organism>
<evidence type="ECO:0000313" key="2">
    <source>
        <dbReference type="Proteomes" id="UP000217790"/>
    </source>
</evidence>
<sequence length="257" mass="28881">MSSSPNLTKTFIIMHFPPSNSSRHIADRALTQSAAEVQYYKDRWPQQHLMFIKQNGQDDQHSVLYSIVNGAQHAVKRGLIVPDALKAPQGVVDIVNNPNAIDDRKGIFTTALAAITRLPPGDVQDRLNNKAIALLYNTLPNPPSMFIGPQYKQQSPDRFGNSVQNPQLGWVGMLYATQDQVHDKEKGHGLLYPNTFSEECLIFIPPMASALLVIFSRNHNYIANIILPPNPSNVPYKMKRSSRWHDMSSRFLPSQKP</sequence>
<dbReference type="STRING" id="47427.A0A2H3DS39"/>
<gene>
    <name evidence="1" type="ORF">ARMGADRAFT_1098950</name>
</gene>
<accession>A0A2H3DS39</accession>
<dbReference type="AlphaFoldDB" id="A0A2H3DS39"/>
<keyword evidence="2" id="KW-1185">Reference proteome</keyword>
<dbReference type="EMBL" id="KZ293654">
    <property type="protein sequence ID" value="PBK94272.1"/>
    <property type="molecule type" value="Genomic_DNA"/>
</dbReference>
<protein>
    <submittedName>
        <fullName evidence="1">Uncharacterized protein</fullName>
    </submittedName>
</protein>
<name>A0A2H3DS39_ARMGA</name>
<dbReference type="OrthoDB" id="823504at2759"/>
<evidence type="ECO:0000313" key="1">
    <source>
        <dbReference type="EMBL" id="PBK94272.1"/>
    </source>
</evidence>
<dbReference type="InParanoid" id="A0A2H3DS39"/>